<keyword evidence="4 5" id="KW-0326">Glycosidase</keyword>
<feature type="compositionally biased region" description="Basic and acidic residues" evidence="6">
    <location>
        <begin position="190"/>
        <end position="209"/>
    </location>
</feature>
<dbReference type="PRINTS" id="PR00740">
    <property type="entry name" value="GLHYDRLASE27"/>
</dbReference>
<dbReference type="Pfam" id="PF08305">
    <property type="entry name" value="NPCBM"/>
    <property type="match status" value="1"/>
</dbReference>
<feature type="compositionally biased region" description="Basic residues" evidence="6">
    <location>
        <begin position="128"/>
        <end position="143"/>
    </location>
</feature>
<feature type="domain" description="Glycosyl hydrolase family 98 putative carbohydrate-binding module" evidence="7">
    <location>
        <begin position="772"/>
        <end position="921"/>
    </location>
</feature>
<dbReference type="InterPro" id="IPR038637">
    <property type="entry name" value="NPCBM_sf"/>
</dbReference>
<dbReference type="InterPro" id="IPR013222">
    <property type="entry name" value="Glyco_hyd_98_carb-bd"/>
</dbReference>
<dbReference type="InterPro" id="IPR041233">
    <property type="entry name" value="Melibiase_C"/>
</dbReference>
<dbReference type="InterPro" id="IPR013780">
    <property type="entry name" value="Glyco_hydro_b"/>
</dbReference>
<organism evidence="8">
    <name type="scientific">Streptosporangium sp. KD35</name>
    <dbReference type="NCBI Taxonomy" id="2162663"/>
    <lineage>
        <taxon>Bacteria</taxon>
        <taxon>Bacillati</taxon>
        <taxon>Actinomycetota</taxon>
        <taxon>Actinomycetes</taxon>
        <taxon>Streptosporangiales</taxon>
        <taxon>Streptosporangiaceae</taxon>
        <taxon>Streptosporangium</taxon>
    </lineage>
</organism>
<accession>A0A2U9KCX0</accession>
<dbReference type="InterPro" id="IPR018905">
    <property type="entry name" value="A-galactase_NEW3"/>
</dbReference>
<dbReference type="CDD" id="cd14792">
    <property type="entry name" value="GH27"/>
    <property type="match status" value="1"/>
</dbReference>
<dbReference type="SUPFAM" id="SSF51445">
    <property type="entry name" value="(Trans)glycosidases"/>
    <property type="match status" value="1"/>
</dbReference>
<feature type="compositionally biased region" description="Basic residues" evidence="6">
    <location>
        <begin position="154"/>
        <end position="182"/>
    </location>
</feature>
<feature type="region of interest" description="Disordered" evidence="6">
    <location>
        <begin position="27"/>
        <end position="209"/>
    </location>
</feature>
<keyword evidence="3 5" id="KW-0378">Hydrolase</keyword>
<dbReference type="InterPro" id="IPR008979">
    <property type="entry name" value="Galactose-bd-like_sf"/>
</dbReference>
<dbReference type="InterPro" id="IPR013785">
    <property type="entry name" value="Aldolase_TIM"/>
</dbReference>
<dbReference type="InterPro" id="IPR002241">
    <property type="entry name" value="Glyco_hydro_27"/>
</dbReference>
<dbReference type="Gene3D" id="2.60.40.1180">
    <property type="entry name" value="Golgi alpha-mannosidase II"/>
    <property type="match status" value="1"/>
</dbReference>
<evidence type="ECO:0000256" key="6">
    <source>
        <dbReference type="SAM" id="MobiDB-lite"/>
    </source>
</evidence>
<evidence type="ECO:0000313" key="8">
    <source>
        <dbReference type="EMBL" id="AWS27300.1"/>
    </source>
</evidence>
<dbReference type="PANTHER" id="PTHR11452:SF75">
    <property type="entry name" value="ALPHA-GALACTOSIDASE MEL1"/>
    <property type="match status" value="1"/>
</dbReference>
<evidence type="ECO:0000256" key="1">
    <source>
        <dbReference type="ARBA" id="ARBA00009743"/>
    </source>
</evidence>
<dbReference type="Pfam" id="PF16499">
    <property type="entry name" value="Melibiase_2"/>
    <property type="match status" value="1"/>
</dbReference>
<comment type="similarity">
    <text evidence="1 5">Belongs to the glycosyl hydrolase 27 family.</text>
</comment>
<dbReference type="GO" id="GO:0005975">
    <property type="term" value="P:carbohydrate metabolic process"/>
    <property type="evidence" value="ECO:0007669"/>
    <property type="project" value="InterPro"/>
</dbReference>
<dbReference type="SUPFAM" id="SSF51011">
    <property type="entry name" value="Glycosyl hydrolase domain"/>
    <property type="match status" value="1"/>
</dbReference>
<proteinExistence type="inferred from homology"/>
<dbReference type="AlphaFoldDB" id="A0A2U9KCX0"/>
<dbReference type="Gene3D" id="3.20.20.70">
    <property type="entry name" value="Aldolase class I"/>
    <property type="match status" value="1"/>
</dbReference>
<name>A0A2U9KCX0_9ACTN</name>
<feature type="compositionally biased region" description="Low complexity" evidence="6">
    <location>
        <begin position="74"/>
        <end position="95"/>
    </location>
</feature>
<evidence type="ECO:0000256" key="4">
    <source>
        <dbReference type="ARBA" id="ARBA00023295"/>
    </source>
</evidence>
<protein>
    <recommendedName>
        <fullName evidence="5">Alpha-galactosidase</fullName>
        <ecNumber evidence="5">3.2.1.22</ecNumber>
    </recommendedName>
    <alternativeName>
        <fullName evidence="5">Melibiase</fullName>
    </alternativeName>
</protein>
<keyword evidence="2" id="KW-0732">Signal</keyword>
<dbReference type="InterPro" id="IPR017853">
    <property type="entry name" value="GH"/>
</dbReference>
<comment type="catalytic activity">
    <reaction evidence="5">
        <text>Hydrolysis of terminal, non-reducing alpha-D-galactose residues in alpha-D-galactosides, including galactose oligosaccharides, galactomannans and galactolipids.</text>
        <dbReference type="EC" id="3.2.1.22"/>
    </reaction>
</comment>
<dbReference type="Gene3D" id="2.60.120.1060">
    <property type="entry name" value="NPCBM/NEW2 domain"/>
    <property type="match status" value="1"/>
</dbReference>
<dbReference type="Pfam" id="PF17801">
    <property type="entry name" value="Melibiase_C"/>
    <property type="match status" value="1"/>
</dbReference>
<feature type="compositionally biased region" description="Basic residues" evidence="6">
    <location>
        <begin position="30"/>
        <end position="59"/>
    </location>
</feature>
<dbReference type="Pfam" id="PF10633">
    <property type="entry name" value="NPCBM_assoc"/>
    <property type="match status" value="1"/>
</dbReference>
<evidence type="ECO:0000256" key="5">
    <source>
        <dbReference type="RuleBase" id="RU361168"/>
    </source>
</evidence>
<dbReference type="EC" id="3.2.1.22" evidence="5"/>
<evidence type="ECO:0000259" key="7">
    <source>
        <dbReference type="SMART" id="SM00776"/>
    </source>
</evidence>
<dbReference type="EMBL" id="MH203088">
    <property type="protein sequence ID" value="AWS27300.1"/>
    <property type="molecule type" value="Genomic_DNA"/>
</dbReference>
<dbReference type="GO" id="GO:0004557">
    <property type="term" value="F:alpha-galactosidase activity"/>
    <property type="evidence" value="ECO:0007669"/>
    <property type="project" value="UniProtKB-EC"/>
</dbReference>
<sequence length="922" mass="99385">MGEHADAPVTEAERPRDVAVPHAALGLPRQHAHARHPAVSRPLRVHRQVRHRRRRLHRPVRPEPHHPRRRPGGLAERPAPRLPGRLGPARPAGLLHADGLDERPGARLLQRGLGRLRRRPQPGDGGHRRQRAQRRGPHRRRSRPLGGRGEARLRRPRVAVRRRRAGLHLGHLRGRRRRRGRQHPGPPGREPAREVLQRPPRLRADRSLRAGDEGRLPLAGLRLRAVRPGVYLRLLRHRARQSHPEPRLTEPSPMYRRTAAALAVLLGALAVPVASTAQARTAPPPISAPPMGWNSRVLACNVSEAAIKNAADTLAGNGLAAAGYRHVIIDGCWLARQRDQQDGLVADPARFPSGIKALADYVHGKGLKLGLSHSAGTTACSGGGPGAYRHEAADGAQIASWGVDYLKYDWCSIPTADFPGQNVQQIAQTLYPPMRDALGDPVAFAMNNEDGSTVPWLWGRQVATTWRTNVVTSPLADSYGSMVTAWENNMLRGEYAGPGSWNDPDLLQAGRGGMSAREYQTQFSLWAVMASPLIAQADVAKLNGDIIGNAKVIAVDQDPLGVQGHYTSTDGWYHVIDKPLRNGDHAVVLFNESNRYATITATAGRLRLPASPEYRVEDLWTGAVSLTKGDIGAAVPPHGVVMYRISAGGRADAPPAVTFEVDPSSFLGNNRPTILEPGRANRIITRVVNTGGTDKINKAAVSLTPPDGWKAKAVTPATSKNLAAGDVFETTWEVTPPADGQLTTYQIGGRVTWKGGPEITSGADVLAGRAPASGTTYLSDLPWTVMTNHLGSVERDRSNGDGGAADGRPLTVEGTVYAKGLGGHAPADVEFYVGGRCSTVEFLGGVDDEVDEPTIKHGSVEFQVWTDGELAARSGVVTGDQPAKKVTASVKGATYIRLVATNGVDNAYWDHADFADAKITCD</sequence>
<evidence type="ECO:0000256" key="2">
    <source>
        <dbReference type="ARBA" id="ARBA00022729"/>
    </source>
</evidence>
<dbReference type="PANTHER" id="PTHR11452">
    <property type="entry name" value="ALPHA-GALACTOSIDASE/ALPHA-N-ACETYLGALACTOSAMINIDASE"/>
    <property type="match status" value="1"/>
</dbReference>
<keyword evidence="5" id="KW-1015">Disulfide bond</keyword>
<dbReference type="SUPFAM" id="SSF49785">
    <property type="entry name" value="Galactose-binding domain-like"/>
    <property type="match status" value="1"/>
</dbReference>
<evidence type="ECO:0000256" key="3">
    <source>
        <dbReference type="ARBA" id="ARBA00022801"/>
    </source>
</evidence>
<dbReference type="SMART" id="SM00776">
    <property type="entry name" value="NPCBM"/>
    <property type="match status" value="1"/>
</dbReference>
<reference evidence="8" key="1">
    <citation type="submission" date="2018-04" db="EMBL/GenBank/DDBJ databases">
        <title>Secondary Metabolite Response of Diverse Hypogean Actinomycetes to Chemical and Biological Stimuli.</title>
        <authorList>
            <person name="Covington B.C."/>
            <person name="Spraggins J.M."/>
            <person name="Ynigex-Gutierrez A.E."/>
            <person name="Bachmann B.O."/>
        </authorList>
    </citation>
    <scope>NUCLEOTIDE SEQUENCE</scope>
    <source>
        <strain evidence="8">Kd35</strain>
    </source>
</reference>